<dbReference type="RefSeq" id="XP_065669627.1">
    <property type="nucleotide sequence ID" value="XM_065813555.1"/>
</dbReference>
<sequence length="303" mass="33739">MCCRSLITIFLVSKLVSCLEIGESTGERVECDRSKIDHNVTLSGGHQAGLFLKANKSISTMKTCIKQCCNMNGCDVAYFSNNACYSVKCRSLEACAPKSVVEKGMSTEISYVAKPKIFFQGSSSDETGEPAIVENLIAEVVSESPFPQNEPTFLNDDKKLVNTNMDVVRYHKETWKETKNMIGAVVCAFIAVLVGVLGVITMTRKLVEDDEEENKVLKENFNMKNTIEENIAAELKEIPKSRNTFVRKVDNNQIEHSSKIVSKIPVYKNKPLAENIIKKLDSTLHEHAPIHPAHIHPAHMHPS</sequence>
<feature type="transmembrane region" description="Helical" evidence="5">
    <location>
        <begin position="181"/>
        <end position="200"/>
    </location>
</feature>
<evidence type="ECO:0000259" key="7">
    <source>
        <dbReference type="SMART" id="SM00765"/>
    </source>
</evidence>
<keyword evidence="5" id="KW-1133">Transmembrane helix</keyword>
<evidence type="ECO:0000256" key="6">
    <source>
        <dbReference type="SAM" id="SignalP"/>
    </source>
</evidence>
<keyword evidence="3 5" id="KW-0472">Membrane</keyword>
<evidence type="ECO:0000256" key="3">
    <source>
        <dbReference type="ARBA" id="ARBA00023136"/>
    </source>
</evidence>
<dbReference type="Proteomes" id="UP001652625">
    <property type="component" value="Chromosome 12"/>
</dbReference>
<dbReference type="PANTHER" id="PTHR46182:SF2">
    <property type="entry name" value="FI19480P1"/>
    <property type="match status" value="1"/>
</dbReference>
<keyword evidence="2 6" id="KW-0732">Signal</keyword>
<evidence type="ECO:0000313" key="8">
    <source>
        <dbReference type="Proteomes" id="UP001652625"/>
    </source>
</evidence>
<evidence type="ECO:0000313" key="9">
    <source>
        <dbReference type="RefSeq" id="XP_065669627.1"/>
    </source>
</evidence>
<dbReference type="GeneID" id="100199026"/>
<keyword evidence="5" id="KW-0812">Transmembrane</keyword>
<dbReference type="Pfam" id="PF23597">
    <property type="entry name" value="KIAA0319_N"/>
    <property type="match status" value="1"/>
</dbReference>
<evidence type="ECO:0000256" key="1">
    <source>
        <dbReference type="ARBA" id="ARBA00004370"/>
    </source>
</evidence>
<feature type="chain" id="PRO_5046217197" evidence="6">
    <location>
        <begin position="19"/>
        <end position="303"/>
    </location>
</feature>
<feature type="domain" description="Seven cysteines N-terminal" evidence="7">
    <location>
        <begin position="26"/>
        <end position="108"/>
    </location>
</feature>
<proteinExistence type="predicted"/>
<evidence type="ECO:0000256" key="5">
    <source>
        <dbReference type="SAM" id="Phobius"/>
    </source>
</evidence>
<name>A0ABM4D5Q7_HYDVU</name>
<dbReference type="InterPro" id="IPR011106">
    <property type="entry name" value="MANSC_N"/>
</dbReference>
<evidence type="ECO:0000256" key="4">
    <source>
        <dbReference type="ARBA" id="ARBA00023180"/>
    </source>
</evidence>
<evidence type="ECO:0000256" key="2">
    <source>
        <dbReference type="ARBA" id="ARBA00022729"/>
    </source>
</evidence>
<dbReference type="PANTHER" id="PTHR46182">
    <property type="entry name" value="FI19480P1"/>
    <property type="match status" value="1"/>
</dbReference>
<protein>
    <submittedName>
        <fullName evidence="9">Uncharacterized protein LOC100199026</fullName>
    </submittedName>
</protein>
<reference evidence="9" key="1">
    <citation type="submission" date="2025-08" db="UniProtKB">
        <authorList>
            <consortium name="RefSeq"/>
        </authorList>
    </citation>
    <scope>IDENTIFICATION</scope>
</reference>
<gene>
    <name evidence="9" type="primary">LOC100199026</name>
</gene>
<dbReference type="InterPro" id="IPR029865">
    <property type="entry name" value="KIAA0319-like"/>
</dbReference>
<accession>A0ABM4D5Q7</accession>
<feature type="signal peptide" evidence="6">
    <location>
        <begin position="1"/>
        <end position="18"/>
    </location>
</feature>
<comment type="subcellular location">
    <subcellularLocation>
        <location evidence="1">Membrane</location>
    </subcellularLocation>
</comment>
<keyword evidence="8" id="KW-1185">Reference proteome</keyword>
<keyword evidence="4" id="KW-0325">Glycoprotein</keyword>
<dbReference type="SMART" id="SM00765">
    <property type="entry name" value="MANEC"/>
    <property type="match status" value="1"/>
</dbReference>
<dbReference type="InterPro" id="IPR013980">
    <property type="entry name" value="MANSC_dom"/>
</dbReference>
<organism evidence="8 9">
    <name type="scientific">Hydra vulgaris</name>
    <name type="common">Hydra</name>
    <name type="synonym">Hydra attenuata</name>
    <dbReference type="NCBI Taxonomy" id="6087"/>
    <lineage>
        <taxon>Eukaryota</taxon>
        <taxon>Metazoa</taxon>
        <taxon>Cnidaria</taxon>
        <taxon>Hydrozoa</taxon>
        <taxon>Hydroidolina</taxon>
        <taxon>Anthoathecata</taxon>
        <taxon>Aplanulata</taxon>
        <taxon>Hydridae</taxon>
        <taxon>Hydra</taxon>
    </lineage>
</organism>